<dbReference type="SUPFAM" id="SSF57997">
    <property type="entry name" value="Tropomyosin"/>
    <property type="match status" value="1"/>
</dbReference>
<feature type="coiled-coil region" evidence="1">
    <location>
        <begin position="150"/>
        <end position="254"/>
    </location>
</feature>
<protein>
    <submittedName>
        <fullName evidence="3">Uncharacterized protein</fullName>
    </submittedName>
</protein>
<feature type="compositionally biased region" description="Low complexity" evidence="2">
    <location>
        <begin position="1147"/>
        <end position="1157"/>
    </location>
</feature>
<name>A0ABP1CFR1_9APHY</name>
<feature type="compositionally biased region" description="Polar residues" evidence="2">
    <location>
        <begin position="1210"/>
        <end position="1223"/>
    </location>
</feature>
<organism evidence="3 4">
    <name type="scientific">Somion occarium</name>
    <dbReference type="NCBI Taxonomy" id="3059160"/>
    <lineage>
        <taxon>Eukaryota</taxon>
        <taxon>Fungi</taxon>
        <taxon>Dikarya</taxon>
        <taxon>Basidiomycota</taxon>
        <taxon>Agaricomycotina</taxon>
        <taxon>Agaricomycetes</taxon>
        <taxon>Polyporales</taxon>
        <taxon>Cerrenaceae</taxon>
        <taxon>Somion</taxon>
    </lineage>
</organism>
<keyword evidence="1" id="KW-0175">Coiled coil</keyword>
<dbReference type="Proteomes" id="UP001497453">
    <property type="component" value="Chromosome 1"/>
</dbReference>
<feature type="region of interest" description="Disordered" evidence="2">
    <location>
        <begin position="1209"/>
        <end position="1291"/>
    </location>
</feature>
<feature type="coiled-coil region" evidence="1">
    <location>
        <begin position="11"/>
        <end position="70"/>
    </location>
</feature>
<feature type="compositionally biased region" description="Low complexity" evidence="2">
    <location>
        <begin position="1090"/>
        <end position="1104"/>
    </location>
</feature>
<reference evidence="4" key="1">
    <citation type="submission" date="2024-04" db="EMBL/GenBank/DDBJ databases">
        <authorList>
            <person name="Shaw F."/>
            <person name="Minotto A."/>
        </authorList>
    </citation>
    <scope>NUCLEOTIDE SEQUENCE [LARGE SCALE GENOMIC DNA]</scope>
</reference>
<accession>A0ABP1CFR1</accession>
<feature type="compositionally biased region" description="Pro residues" evidence="2">
    <location>
        <begin position="1134"/>
        <end position="1146"/>
    </location>
</feature>
<feature type="compositionally biased region" description="Polar residues" evidence="2">
    <location>
        <begin position="1069"/>
        <end position="1079"/>
    </location>
</feature>
<feature type="region of interest" description="Disordered" evidence="2">
    <location>
        <begin position="1064"/>
        <end position="1196"/>
    </location>
</feature>
<evidence type="ECO:0000313" key="4">
    <source>
        <dbReference type="Proteomes" id="UP001497453"/>
    </source>
</evidence>
<keyword evidence="4" id="KW-1185">Reference proteome</keyword>
<gene>
    <name evidence="3" type="ORF">GFSPODELE1_LOCUS334</name>
</gene>
<dbReference type="PANTHER" id="PTHR43941">
    <property type="entry name" value="STRUCTURAL MAINTENANCE OF CHROMOSOMES PROTEIN 2"/>
    <property type="match status" value="1"/>
</dbReference>
<proteinExistence type="predicted"/>
<feature type="coiled-coil region" evidence="1">
    <location>
        <begin position="427"/>
        <end position="1059"/>
    </location>
</feature>
<dbReference type="EMBL" id="OZ037944">
    <property type="protein sequence ID" value="CAL1694496.1"/>
    <property type="molecule type" value="Genomic_DNA"/>
</dbReference>
<dbReference type="PANTHER" id="PTHR43941:SF1">
    <property type="entry name" value="STRUCTURAL MAINTENANCE OF CHROMOSOMES PROTEIN 2"/>
    <property type="match status" value="1"/>
</dbReference>
<evidence type="ECO:0000256" key="2">
    <source>
        <dbReference type="SAM" id="MobiDB-lite"/>
    </source>
</evidence>
<feature type="coiled-coil region" evidence="1">
    <location>
        <begin position="293"/>
        <end position="362"/>
    </location>
</feature>
<evidence type="ECO:0000313" key="3">
    <source>
        <dbReference type="EMBL" id="CAL1694496.1"/>
    </source>
</evidence>
<sequence>MDIDGSRDADAEELNASIAQAQRLTTRLRGERDALQRDYDFHKLETAFKVESLEKQLQEAQSRAATLEESQRTAVHDHIPTVSMHAYAKSEQAVLVSALVVQHLQFESDTQKLQLASVLQCLDATQQQLDHVQELLRSRDTTIHTLQHGNVQLQGQLDASEEQLSATKTQVRDLTARIAVLEQDTERERRAHEEMGNALARTEAELVDVSRTLADAESIRDSHSLRITHLEQDLGTAHRELEEAESRYTELQSHQLSAMSSSEATRALRKQIMDLEARVMRRTEQIGVHQHDIKRLETNLKLQEDRLAEMTAELEVAETEKAAMVEDCETTREERDRALKRCEGLEESMEVMEDKITQIDGQRDVEIQSLVEIILRGVSTRRNSSHATLASLSQHAEAECQLRARLLEVDQSKDQVFAQIQQLQEAHRSTQQLVEEKTHALQSLEAERDAALAESRAARESLQTAHINSRETTSRFDELRNENASLQKELEQLRQDLRAKVDELFARKEEYGSWQIQNIERTSEDRSRFEARIAQLEDECQSLHEANEDLTRHHSDAEEELKRTKEELHLHASTGSERELVEKSLREDLAKLRNSHEEETKRLRDELALVHANLEDAKQQQVDLETLHQVALNEASRDKDEIERQLKETIARLNATVQAESDLKNLRAEYNEQVNDLEERLRLACADLDSVSDERENLRDDNSQTAQKLRDTEFQLSQFRARYDTEVEDLRTRLARTTEELEAASKGQTELEAARQSTIERLQTEASEWSQVKTALEAELTGLRDQHAALETRLTSASSEREATLHTLEELKSRHEAVLQELTSIKADGDGRLAQLTNEVEQVREQLKAQVDEYDRLRQQHSQALIRSEQAEQAQRELSQDLDSLTTQLQETDCLLGQLKDEKQQLLEQMTDLEAQVQRSLSMQRHQDSQIKEREQEIAALAEKLNLVQSSFQQSEQAAKATEIKLSFEIAQDEQTIASLRREVESLRGNASLQETIADLREKNEEMEQLLRAKCLEIEENDDRFIELIKEKKKLNNKIDSLGRKVANLQAKLAAATEINPLAPVPAKNQPQALTSTSRAPAIVAPQAYPTPSSSRSRTLSGPSVLARPKTPEHRVPPPPVFRARTPESKRLPSIPPSSNSPPPSMPMSSSSSSMMSAGKKRRAPDDFEDGEGLPPQVFTSDSVPSQDPDAFTPRIRRALHSVRTGFTPIRNSATRPHPNQLSPRRATTGAPIIADVTNSPRGHKHGDPADKAMKRGGWLGKMRGGQAPRSATMLSQPVFERPQSHGGPSR</sequence>
<dbReference type="Gene3D" id="1.20.5.1160">
    <property type="entry name" value="Vasodilator-stimulated phosphoprotein"/>
    <property type="match status" value="1"/>
</dbReference>
<evidence type="ECO:0000256" key="1">
    <source>
        <dbReference type="SAM" id="Coils"/>
    </source>
</evidence>